<evidence type="ECO:0000313" key="4">
    <source>
        <dbReference type="Proteomes" id="UP000214760"/>
    </source>
</evidence>
<proteinExistence type="predicted"/>
<dbReference type="Pfam" id="PF04432">
    <property type="entry name" value="FrhB_FdhB_C"/>
    <property type="match status" value="1"/>
</dbReference>
<dbReference type="PANTHER" id="PTHR43193">
    <property type="match status" value="1"/>
</dbReference>
<dbReference type="InterPro" id="IPR007516">
    <property type="entry name" value="Co_F420_Hydgase/DH_bsu_N"/>
</dbReference>
<accession>A0A1I6JL09</accession>
<dbReference type="AlphaFoldDB" id="A0A1I6JL09"/>
<protein>
    <submittedName>
        <fullName evidence="3">Coenzyme F420 hydrogenase/dehydrogenase, beta subunit N-term</fullName>
    </submittedName>
</protein>
<dbReference type="Proteomes" id="UP000214760">
    <property type="component" value="Unassembled WGS sequence"/>
</dbReference>
<sequence>MNSVIASYGCNSRDNDIRYESSSGGIFSVLAEYYLKNGGVVYGTAMSEDCKEAVYRRVDQIADLSCLRGSKYLQSKIGDTFRQVLDDLQCGVQVMFSGCPCQINGLKLFLGKEYENLFCMDIICHGVPSPELWKRYAEYFETKNHAVLKKVNFRSKKHSWNDFGLMHDSDMKQWFSPNKENPYMQMFLKNYVLRPSCYECGSKSYRTADISIGDFWGVENVLPELNDYKGTSLVLIRSEKGANIFEGIKGQIIYASCEYEQAVKRNSAEYQSAVRPVQRDDFFIDMRKLSFARLERKYLGSPIKRKVKKIAKRIIGVMNSQTLFDSM</sequence>
<evidence type="ECO:0000313" key="3">
    <source>
        <dbReference type="EMBL" id="SFR79601.1"/>
    </source>
</evidence>
<feature type="domain" description="Coenzyme F420 hydrogenase/dehydrogenase beta subunit C-terminal" evidence="2">
    <location>
        <begin position="93"/>
        <end position="250"/>
    </location>
</feature>
<reference evidence="3 4" key="1">
    <citation type="submission" date="2016-10" db="EMBL/GenBank/DDBJ databases">
        <authorList>
            <person name="de Groot N.N."/>
        </authorList>
    </citation>
    <scope>NUCLEOTIDE SEQUENCE [LARGE SCALE GENOMIC DNA]</scope>
    <source>
        <strain evidence="3 4">F</strain>
    </source>
</reference>
<dbReference type="PANTHER" id="PTHR43193:SF2">
    <property type="entry name" value="POLYFERREDOXIN PROTEIN FWDF"/>
    <property type="match status" value="1"/>
</dbReference>
<dbReference type="InterPro" id="IPR052977">
    <property type="entry name" value="Polyferredoxin-like_ET"/>
</dbReference>
<dbReference type="InterPro" id="IPR007525">
    <property type="entry name" value="FrhB_FdhB_C"/>
</dbReference>
<dbReference type="RefSeq" id="WP_143099345.1">
    <property type="nucleotide sequence ID" value="NZ_FOZC01000008.1"/>
</dbReference>
<dbReference type="EMBL" id="FOZC01000008">
    <property type="protein sequence ID" value="SFR79601.1"/>
    <property type="molecule type" value="Genomic_DNA"/>
</dbReference>
<organism evidence="3 4">
    <name type="scientific">[Clostridium] aminophilum</name>
    <dbReference type="NCBI Taxonomy" id="1526"/>
    <lineage>
        <taxon>Bacteria</taxon>
        <taxon>Bacillati</taxon>
        <taxon>Bacillota</taxon>
        <taxon>Clostridia</taxon>
        <taxon>Lachnospirales</taxon>
        <taxon>Lachnospiraceae</taxon>
    </lineage>
</organism>
<feature type="domain" description="Coenzyme F420 hydrogenase/dehydrogenase beta subunit N-terminal" evidence="1">
    <location>
        <begin position="10"/>
        <end position="76"/>
    </location>
</feature>
<evidence type="ECO:0000259" key="1">
    <source>
        <dbReference type="Pfam" id="PF04422"/>
    </source>
</evidence>
<gene>
    <name evidence="3" type="ORF">SAMN02910262_01643</name>
</gene>
<dbReference type="Pfam" id="PF04422">
    <property type="entry name" value="FrhB_FdhB_N"/>
    <property type="match status" value="1"/>
</dbReference>
<evidence type="ECO:0000259" key="2">
    <source>
        <dbReference type="Pfam" id="PF04432"/>
    </source>
</evidence>
<name>A0A1I6JL09_9FIRM</name>